<evidence type="ECO:0000313" key="3">
    <source>
        <dbReference type="Proteomes" id="UP000036367"/>
    </source>
</evidence>
<organism evidence="2 3">
    <name type="scientific">Rhodopirellula islandica</name>
    <dbReference type="NCBI Taxonomy" id="595434"/>
    <lineage>
        <taxon>Bacteria</taxon>
        <taxon>Pseudomonadati</taxon>
        <taxon>Planctomycetota</taxon>
        <taxon>Planctomycetia</taxon>
        <taxon>Pirellulales</taxon>
        <taxon>Pirellulaceae</taxon>
        <taxon>Rhodopirellula</taxon>
    </lineage>
</organism>
<dbReference type="EMBL" id="LECT01000017">
    <property type="protein sequence ID" value="KLU05893.1"/>
    <property type="molecule type" value="Genomic_DNA"/>
</dbReference>
<protein>
    <submittedName>
        <fullName evidence="2">Uncharacterized protein</fullName>
    </submittedName>
</protein>
<sequence>MLSSGRKPRETDAEKQTVAPDGAVVGVGGVPRSRVGL</sequence>
<gene>
    <name evidence="2" type="ORF">RISK_002525</name>
</gene>
<name>A0A0J1BH89_RHOIS</name>
<accession>A0A0J1BH89</accession>
<proteinExistence type="predicted"/>
<feature type="region of interest" description="Disordered" evidence="1">
    <location>
        <begin position="1"/>
        <end position="37"/>
    </location>
</feature>
<reference evidence="2" key="1">
    <citation type="submission" date="2015-05" db="EMBL/GenBank/DDBJ databases">
        <title>Permanent draft genome of Rhodopirellula islandicus K833.</title>
        <authorList>
            <person name="Kizina J."/>
            <person name="Richter M."/>
            <person name="Glockner F.O."/>
            <person name="Harder J."/>
        </authorList>
    </citation>
    <scope>NUCLEOTIDE SEQUENCE [LARGE SCALE GENOMIC DNA]</scope>
    <source>
        <strain evidence="2">K833</strain>
    </source>
</reference>
<comment type="caution">
    <text evidence="2">The sequence shown here is derived from an EMBL/GenBank/DDBJ whole genome shotgun (WGS) entry which is preliminary data.</text>
</comment>
<evidence type="ECO:0000256" key="1">
    <source>
        <dbReference type="SAM" id="MobiDB-lite"/>
    </source>
</evidence>
<feature type="compositionally biased region" description="Low complexity" evidence="1">
    <location>
        <begin position="18"/>
        <end position="37"/>
    </location>
</feature>
<keyword evidence="3" id="KW-1185">Reference proteome</keyword>
<dbReference type="Proteomes" id="UP000036367">
    <property type="component" value="Unassembled WGS sequence"/>
</dbReference>
<evidence type="ECO:0000313" key="2">
    <source>
        <dbReference type="EMBL" id="KLU05893.1"/>
    </source>
</evidence>
<dbReference type="PATRIC" id="fig|595434.4.peg.2409"/>
<dbReference type="AlphaFoldDB" id="A0A0J1BH89"/>